<reference evidence="12 13" key="1">
    <citation type="journal article" date="2012" name="Nature">
        <title>Repeated polyploidization of Gossypium genomes and the evolution of spinnable cotton fibres.</title>
        <authorList>
            <person name="Paterson A.H."/>
            <person name="Wendel J.F."/>
            <person name="Gundlach H."/>
            <person name="Guo H."/>
            <person name="Jenkins J."/>
            <person name="Jin D."/>
            <person name="Llewellyn D."/>
            <person name="Showmaker K.C."/>
            <person name="Shu S."/>
            <person name="Udall J."/>
            <person name="Yoo M.J."/>
            <person name="Byers R."/>
            <person name="Chen W."/>
            <person name="Doron-Faigenboim A."/>
            <person name="Duke M.V."/>
            <person name="Gong L."/>
            <person name="Grimwood J."/>
            <person name="Grover C."/>
            <person name="Grupp K."/>
            <person name="Hu G."/>
            <person name="Lee T.H."/>
            <person name="Li J."/>
            <person name="Lin L."/>
            <person name="Liu T."/>
            <person name="Marler B.S."/>
            <person name="Page J.T."/>
            <person name="Roberts A.W."/>
            <person name="Romanel E."/>
            <person name="Sanders W.S."/>
            <person name="Szadkowski E."/>
            <person name="Tan X."/>
            <person name="Tang H."/>
            <person name="Xu C."/>
            <person name="Wang J."/>
            <person name="Wang Z."/>
            <person name="Zhang D."/>
            <person name="Zhang L."/>
            <person name="Ashrafi H."/>
            <person name="Bedon F."/>
            <person name="Bowers J.E."/>
            <person name="Brubaker C.L."/>
            <person name="Chee P.W."/>
            <person name="Das S."/>
            <person name="Gingle A.R."/>
            <person name="Haigler C.H."/>
            <person name="Harker D."/>
            <person name="Hoffmann L.V."/>
            <person name="Hovav R."/>
            <person name="Jones D.C."/>
            <person name="Lemke C."/>
            <person name="Mansoor S."/>
            <person name="ur Rahman M."/>
            <person name="Rainville L.N."/>
            <person name="Rambani A."/>
            <person name="Reddy U.K."/>
            <person name="Rong J.K."/>
            <person name="Saranga Y."/>
            <person name="Scheffler B.E."/>
            <person name="Scheffler J.A."/>
            <person name="Stelly D.M."/>
            <person name="Triplett B.A."/>
            <person name="Van Deynze A."/>
            <person name="Vaslin M.F."/>
            <person name="Waghmare V.N."/>
            <person name="Walford S.A."/>
            <person name="Wright R.J."/>
            <person name="Zaki E.A."/>
            <person name="Zhang T."/>
            <person name="Dennis E.S."/>
            <person name="Mayer K.F."/>
            <person name="Peterson D.G."/>
            <person name="Rokhsar D.S."/>
            <person name="Wang X."/>
            <person name="Schmutz J."/>
        </authorList>
    </citation>
    <scope>NUCLEOTIDE SEQUENCE [LARGE SCALE GENOMIC DNA]</scope>
</reference>
<dbReference type="PROSITE" id="PS50119">
    <property type="entry name" value="ZF_BBOX"/>
    <property type="match status" value="2"/>
</dbReference>
<evidence type="ECO:0000256" key="3">
    <source>
        <dbReference type="ARBA" id="ARBA00022737"/>
    </source>
</evidence>
<name>A0A0D2V8M9_GOSRA</name>
<keyword evidence="4 9" id="KW-0863">Zinc-finger</keyword>
<dbReference type="Proteomes" id="UP000032304">
    <property type="component" value="Chromosome 13"/>
</dbReference>
<dbReference type="OrthoDB" id="153872at2759"/>
<evidence type="ECO:0000256" key="1">
    <source>
        <dbReference type="ARBA" id="ARBA00004123"/>
    </source>
</evidence>
<evidence type="ECO:0000256" key="10">
    <source>
        <dbReference type="SAM" id="MobiDB-lite"/>
    </source>
</evidence>
<dbReference type="InterPro" id="IPR000315">
    <property type="entry name" value="Znf_B-box"/>
</dbReference>
<comment type="subcellular location">
    <subcellularLocation>
        <location evidence="1">Nucleus</location>
    </subcellularLocation>
</comment>
<dbReference type="GO" id="GO:0009640">
    <property type="term" value="P:photomorphogenesis"/>
    <property type="evidence" value="ECO:0007669"/>
    <property type="project" value="TreeGrafter"/>
</dbReference>
<evidence type="ECO:0000256" key="7">
    <source>
        <dbReference type="ARBA" id="ARBA00023163"/>
    </source>
</evidence>
<dbReference type="SMART" id="SM00336">
    <property type="entry name" value="BBOX"/>
    <property type="match status" value="2"/>
</dbReference>
<sequence length="255" mass="28574">MKIWCDVCDKEEATVFCSADEAALCQGCDVGVHHANKLATKHSRFSLLHPSINEFPLCDICQERRAFLFCQEDRAMFCRECDLSIHRANENTQKHNRFLLTGVKLSPSLSLNPASSSSETKSSSSHSSKRSRFTLPNNQNFTSPPPMDKPLASTSTTYRLQDNASISTSNNISEYLMEKLPGWNVDDFPDPSSGGDANGFCKTFKQGNGDYLGNNMAPFSSSEEIWAFEVFVCGYFFPSLFRLISLNLPNLLFRF</sequence>
<dbReference type="FunFam" id="3.30.160.60:FF:000856">
    <property type="entry name" value="B-box zinc finger protein 21"/>
    <property type="match status" value="1"/>
</dbReference>
<dbReference type="AlphaFoldDB" id="A0A0D2V8M9"/>
<evidence type="ECO:0000259" key="11">
    <source>
        <dbReference type="PROSITE" id="PS50119"/>
    </source>
</evidence>
<gene>
    <name evidence="12" type="ORF">B456_013G033400</name>
</gene>
<protein>
    <recommendedName>
        <fullName evidence="11">B box-type domain-containing protein</fullName>
    </recommendedName>
</protein>
<evidence type="ECO:0000313" key="13">
    <source>
        <dbReference type="Proteomes" id="UP000032304"/>
    </source>
</evidence>
<dbReference type="GO" id="GO:0000976">
    <property type="term" value="F:transcription cis-regulatory region binding"/>
    <property type="evidence" value="ECO:0007669"/>
    <property type="project" value="UniProtKB-ARBA"/>
</dbReference>
<proteinExistence type="predicted"/>
<evidence type="ECO:0000256" key="4">
    <source>
        <dbReference type="ARBA" id="ARBA00022771"/>
    </source>
</evidence>
<dbReference type="GO" id="GO:0008270">
    <property type="term" value="F:zinc ion binding"/>
    <property type="evidence" value="ECO:0007669"/>
    <property type="project" value="UniProtKB-KW"/>
</dbReference>
<feature type="region of interest" description="Disordered" evidence="10">
    <location>
        <begin position="109"/>
        <end position="153"/>
    </location>
</feature>
<feature type="compositionally biased region" description="Low complexity" evidence="10">
    <location>
        <begin position="109"/>
        <end position="126"/>
    </location>
</feature>
<organism evidence="12 13">
    <name type="scientific">Gossypium raimondii</name>
    <name type="common">Peruvian cotton</name>
    <name type="synonym">Gossypium klotzschianum subsp. raimondii</name>
    <dbReference type="NCBI Taxonomy" id="29730"/>
    <lineage>
        <taxon>Eukaryota</taxon>
        <taxon>Viridiplantae</taxon>
        <taxon>Streptophyta</taxon>
        <taxon>Embryophyta</taxon>
        <taxon>Tracheophyta</taxon>
        <taxon>Spermatophyta</taxon>
        <taxon>Magnoliopsida</taxon>
        <taxon>eudicotyledons</taxon>
        <taxon>Gunneridae</taxon>
        <taxon>Pentapetalae</taxon>
        <taxon>rosids</taxon>
        <taxon>malvids</taxon>
        <taxon>Malvales</taxon>
        <taxon>Malvaceae</taxon>
        <taxon>Malvoideae</taxon>
        <taxon>Gossypium</taxon>
    </lineage>
</organism>
<dbReference type="KEGG" id="gra:105782683"/>
<keyword evidence="3" id="KW-0677">Repeat</keyword>
<evidence type="ECO:0000256" key="5">
    <source>
        <dbReference type="ARBA" id="ARBA00022833"/>
    </source>
</evidence>
<feature type="domain" description="B box-type" evidence="11">
    <location>
        <begin position="53"/>
        <end position="100"/>
    </location>
</feature>
<keyword evidence="13" id="KW-1185">Reference proteome</keyword>
<dbReference type="CDD" id="cd19821">
    <property type="entry name" value="Bbox1_BBX-like"/>
    <property type="match status" value="2"/>
</dbReference>
<dbReference type="Pfam" id="PF00643">
    <property type="entry name" value="zf-B_box"/>
    <property type="match status" value="2"/>
</dbReference>
<evidence type="ECO:0000313" key="12">
    <source>
        <dbReference type="EMBL" id="KJB79101.1"/>
    </source>
</evidence>
<keyword evidence="6" id="KW-0805">Transcription regulation</keyword>
<evidence type="ECO:0000256" key="6">
    <source>
        <dbReference type="ARBA" id="ARBA00023015"/>
    </source>
</evidence>
<keyword evidence="5" id="KW-0862">Zinc</keyword>
<keyword evidence="7" id="KW-0804">Transcription</keyword>
<accession>A0A0D2V8M9</accession>
<dbReference type="InterPro" id="IPR049808">
    <property type="entry name" value="CONSTANS-like_Bbox1"/>
</dbReference>
<dbReference type="Gene3D" id="3.30.160.60">
    <property type="entry name" value="Classic Zinc Finger"/>
    <property type="match status" value="1"/>
</dbReference>
<evidence type="ECO:0000256" key="2">
    <source>
        <dbReference type="ARBA" id="ARBA00022723"/>
    </source>
</evidence>
<evidence type="ECO:0000256" key="9">
    <source>
        <dbReference type="PROSITE-ProRule" id="PRU00024"/>
    </source>
</evidence>
<dbReference type="eggNOG" id="ENOG502QUWE">
    <property type="taxonomic scope" value="Eukaryota"/>
</dbReference>
<dbReference type="EMBL" id="CM001752">
    <property type="protein sequence ID" value="KJB79101.1"/>
    <property type="molecule type" value="Genomic_DNA"/>
</dbReference>
<dbReference type="InterPro" id="IPR051979">
    <property type="entry name" value="B-box_zinc_finger"/>
</dbReference>
<keyword evidence="8" id="KW-0539">Nucleus</keyword>
<feature type="domain" description="B box-type" evidence="11">
    <location>
        <begin position="1"/>
        <end position="47"/>
    </location>
</feature>
<dbReference type="GO" id="GO:0005634">
    <property type="term" value="C:nucleus"/>
    <property type="evidence" value="ECO:0007669"/>
    <property type="project" value="UniProtKB-SubCell"/>
</dbReference>
<dbReference type="Gramene" id="KJB79101">
    <property type="protein sequence ID" value="KJB79101"/>
    <property type="gene ID" value="B456_013G033400"/>
</dbReference>
<dbReference type="PANTHER" id="PTHR31832">
    <property type="entry name" value="B-BOX ZINC FINGER PROTEIN 22"/>
    <property type="match status" value="1"/>
</dbReference>
<dbReference type="GO" id="GO:0006355">
    <property type="term" value="P:regulation of DNA-templated transcription"/>
    <property type="evidence" value="ECO:0007669"/>
    <property type="project" value="TreeGrafter"/>
</dbReference>
<dbReference type="PANTHER" id="PTHR31832:SF87">
    <property type="entry name" value="B-BOX ZINC FINGER PROTEIN 20"/>
    <property type="match status" value="1"/>
</dbReference>
<evidence type="ECO:0000256" key="8">
    <source>
        <dbReference type="ARBA" id="ARBA00023242"/>
    </source>
</evidence>
<keyword evidence="2" id="KW-0479">Metal-binding</keyword>